<reference evidence="1 2" key="1">
    <citation type="journal article" date="2022" name="New Phytol.">
        <title>Ecological generalism drives hyperdiversity of secondary metabolite gene clusters in xylarialean endophytes.</title>
        <authorList>
            <person name="Franco M.E.E."/>
            <person name="Wisecaver J.H."/>
            <person name="Arnold A.E."/>
            <person name="Ju Y.M."/>
            <person name="Slot J.C."/>
            <person name="Ahrendt S."/>
            <person name="Moore L.P."/>
            <person name="Eastman K.E."/>
            <person name="Scott K."/>
            <person name="Konkel Z."/>
            <person name="Mondo S.J."/>
            <person name="Kuo A."/>
            <person name="Hayes R.D."/>
            <person name="Haridas S."/>
            <person name="Andreopoulos B."/>
            <person name="Riley R."/>
            <person name="LaButti K."/>
            <person name="Pangilinan J."/>
            <person name="Lipzen A."/>
            <person name="Amirebrahimi M."/>
            <person name="Yan J."/>
            <person name="Adam C."/>
            <person name="Keymanesh K."/>
            <person name="Ng V."/>
            <person name="Louie K."/>
            <person name="Northen T."/>
            <person name="Drula E."/>
            <person name="Henrissat B."/>
            <person name="Hsieh H.M."/>
            <person name="Youens-Clark K."/>
            <person name="Lutzoni F."/>
            <person name="Miadlikowska J."/>
            <person name="Eastwood D.C."/>
            <person name="Hamelin R.C."/>
            <person name="Grigoriev I.V."/>
            <person name="U'Ren J.M."/>
        </authorList>
    </citation>
    <scope>NUCLEOTIDE SEQUENCE [LARGE SCALE GENOMIC DNA]</scope>
    <source>
        <strain evidence="1 2">CBS 119005</strain>
    </source>
</reference>
<accession>A0ACB9ZE67</accession>
<dbReference type="Proteomes" id="UP001497700">
    <property type="component" value="Unassembled WGS sequence"/>
</dbReference>
<proteinExistence type="predicted"/>
<sequence>MSSQVHLLPPLIALLLFLSATQAKAIWGSTAVSLTPSLTPSLSMNLMTSSTASPAANSTTLPVVDLGYECHQAISLNETGGYFNFSNIRYSEAPVGNLRFREPVEPATRDTCFVTNGSTGRVCPQTSGNWSTINSQFVPKYLQGLLFDYDSAMSSLPDSPPDISTDPRTTEDCLFLDVIAPQSAFTQRTSGLPVLIWVHGGGYSSGEKTGYGNFNPAGLLAASGSDPSFIFVVINYRLGAFGWLGSDEVEGDGTMNAGLYDQRLAFQWVQKYIHLFGGNKDYVTVMGSSAGAGSIMHHVTSFGSTGDVAFNQAIMFSTAFMPYPSSDIPTASFNDFMNMLNVSSLEAVRKLPSKTLIAANALHIYSHDPYGRTLYGPTVDGAISPALPGQLLAEGSFHQNLTIMVAHNTLEGLIFTKPTINSTDDYLSMLRESMPSISDEAISTINKTLYPAVFDGTYGYKDQFQRALVTVQDSIIACNSRYMASAMADRAYAIRFAVPPGLHGEETPYIFQNGATADVNTDVANRLQQYIMSFVTNSVPVTANGTAIPTYGASSRVMKMQASGSTLITDDTSKVRCAWWQQALYA</sequence>
<name>A0ACB9ZE67_9PEZI</name>
<evidence type="ECO:0000313" key="2">
    <source>
        <dbReference type="Proteomes" id="UP001497700"/>
    </source>
</evidence>
<protein>
    <submittedName>
        <fullName evidence="1">Alpha/beta-hydrolase</fullName>
    </submittedName>
</protein>
<keyword evidence="2" id="KW-1185">Reference proteome</keyword>
<comment type="caution">
    <text evidence="1">The sequence shown here is derived from an EMBL/GenBank/DDBJ whole genome shotgun (WGS) entry which is preliminary data.</text>
</comment>
<dbReference type="EMBL" id="MU393427">
    <property type="protein sequence ID" value="KAI4869931.1"/>
    <property type="molecule type" value="Genomic_DNA"/>
</dbReference>
<gene>
    <name evidence="1" type="ORF">F4820DRAFT_344012</name>
</gene>
<organism evidence="1 2">
    <name type="scientific">Hypoxylon rubiginosum</name>
    <dbReference type="NCBI Taxonomy" id="110542"/>
    <lineage>
        <taxon>Eukaryota</taxon>
        <taxon>Fungi</taxon>
        <taxon>Dikarya</taxon>
        <taxon>Ascomycota</taxon>
        <taxon>Pezizomycotina</taxon>
        <taxon>Sordariomycetes</taxon>
        <taxon>Xylariomycetidae</taxon>
        <taxon>Xylariales</taxon>
        <taxon>Hypoxylaceae</taxon>
        <taxon>Hypoxylon</taxon>
    </lineage>
</organism>
<evidence type="ECO:0000313" key="1">
    <source>
        <dbReference type="EMBL" id="KAI4869931.1"/>
    </source>
</evidence>